<reference evidence="2" key="1">
    <citation type="submission" date="2023-07" db="EMBL/GenBank/DDBJ databases">
        <title>Functional and genomic diversity of the sorghum phyllosphere microbiome.</title>
        <authorList>
            <person name="Shade A."/>
        </authorList>
    </citation>
    <scope>NUCLEOTIDE SEQUENCE [LARGE SCALE GENOMIC DNA]</scope>
    <source>
        <strain evidence="2">SORGH_AS_0422</strain>
    </source>
</reference>
<proteinExistence type="predicted"/>
<dbReference type="EMBL" id="JAVLVU010000001">
    <property type="protein sequence ID" value="MDT3402294.1"/>
    <property type="molecule type" value="Genomic_DNA"/>
</dbReference>
<dbReference type="RefSeq" id="WP_311948631.1">
    <property type="nucleotide sequence ID" value="NZ_JAVLVU010000001.1"/>
</dbReference>
<organism evidence="1 2">
    <name type="scientific">Mucilaginibacter terrae</name>
    <dbReference type="NCBI Taxonomy" id="1955052"/>
    <lineage>
        <taxon>Bacteria</taxon>
        <taxon>Pseudomonadati</taxon>
        <taxon>Bacteroidota</taxon>
        <taxon>Sphingobacteriia</taxon>
        <taxon>Sphingobacteriales</taxon>
        <taxon>Sphingobacteriaceae</taxon>
        <taxon>Mucilaginibacter</taxon>
    </lineage>
</organism>
<keyword evidence="2" id="KW-1185">Reference proteome</keyword>
<evidence type="ECO:0000313" key="1">
    <source>
        <dbReference type="EMBL" id="MDT3402294.1"/>
    </source>
</evidence>
<name>A0ABU3GR84_9SPHI</name>
<protein>
    <submittedName>
        <fullName evidence="1">Uncharacterized protein</fullName>
    </submittedName>
</protein>
<evidence type="ECO:0000313" key="2">
    <source>
        <dbReference type="Proteomes" id="UP001258315"/>
    </source>
</evidence>
<sequence>MEKLALNLQSQPAIDSYVAGNHLMKYEKDLLSEILISVNAGDYVKMNWFNSFGDSLRQIIMNVYEHRKALEFGFTEIAFNQYGWFSSPKFIDREDIQLEQSEIRLGHGPNGLWAYALSCNYGTAGSSSPLCVFCKKYASRDAALTDALAEMKAQMTKYLGNADTTNYKQEILNKTLNAIAAMKNSRVQLSLF</sequence>
<accession>A0ABU3GR84</accession>
<gene>
    <name evidence="1" type="ORF">QE417_001366</name>
</gene>
<dbReference type="Proteomes" id="UP001258315">
    <property type="component" value="Unassembled WGS sequence"/>
</dbReference>
<comment type="caution">
    <text evidence="1">The sequence shown here is derived from an EMBL/GenBank/DDBJ whole genome shotgun (WGS) entry which is preliminary data.</text>
</comment>